<dbReference type="InterPro" id="IPR000210">
    <property type="entry name" value="BTB/POZ_dom"/>
</dbReference>
<dbReference type="InterPro" id="IPR011333">
    <property type="entry name" value="SKP1/BTB/POZ_sf"/>
</dbReference>
<evidence type="ECO:0000313" key="2">
    <source>
        <dbReference type="EMBL" id="KAK8769163.1"/>
    </source>
</evidence>
<dbReference type="GO" id="GO:0022008">
    <property type="term" value="P:neurogenesis"/>
    <property type="evidence" value="ECO:0007669"/>
    <property type="project" value="TreeGrafter"/>
</dbReference>
<feature type="domain" description="BTB" evidence="1">
    <location>
        <begin position="32"/>
        <end position="105"/>
    </location>
</feature>
<evidence type="ECO:0000313" key="3">
    <source>
        <dbReference type="Proteomes" id="UP001321473"/>
    </source>
</evidence>
<comment type="caution">
    <text evidence="2">The sequence shown here is derived from an EMBL/GenBank/DDBJ whole genome shotgun (WGS) entry which is preliminary data.</text>
</comment>
<dbReference type="EMBL" id="JARKHS020022996">
    <property type="protein sequence ID" value="KAK8769163.1"/>
    <property type="molecule type" value="Genomic_DNA"/>
</dbReference>
<dbReference type="Pfam" id="PF00651">
    <property type="entry name" value="BTB"/>
    <property type="match status" value="1"/>
</dbReference>
<dbReference type="PROSITE" id="PS50097">
    <property type="entry name" value="BTB"/>
    <property type="match status" value="1"/>
</dbReference>
<keyword evidence="3" id="KW-1185">Reference proteome</keyword>
<dbReference type="PANTHER" id="PTHR45774">
    <property type="entry name" value="BTB/POZ DOMAIN-CONTAINING"/>
    <property type="match status" value="1"/>
</dbReference>
<accession>A0AAQ4E393</accession>
<dbReference type="GO" id="GO:0005829">
    <property type="term" value="C:cytosol"/>
    <property type="evidence" value="ECO:0007669"/>
    <property type="project" value="TreeGrafter"/>
</dbReference>
<evidence type="ECO:0000259" key="1">
    <source>
        <dbReference type="PROSITE" id="PS50097"/>
    </source>
</evidence>
<dbReference type="Proteomes" id="UP001321473">
    <property type="component" value="Unassembled WGS sequence"/>
</dbReference>
<feature type="non-terminal residue" evidence="2">
    <location>
        <position position="1"/>
    </location>
</feature>
<proteinExistence type="predicted"/>
<dbReference type="Gene3D" id="3.30.710.10">
    <property type="entry name" value="Potassium Channel Kv1.1, Chain A"/>
    <property type="match status" value="1"/>
</dbReference>
<protein>
    <recommendedName>
        <fullName evidence="1">BTB domain-containing protein</fullName>
    </recommendedName>
</protein>
<dbReference type="SMART" id="SM00225">
    <property type="entry name" value="BTB"/>
    <property type="match status" value="1"/>
</dbReference>
<dbReference type="AlphaFoldDB" id="A0AAQ4E393"/>
<dbReference type="PANTHER" id="PTHR45774:SF4">
    <property type="entry name" value="AXUNDEAD, ISOFORM F"/>
    <property type="match status" value="1"/>
</dbReference>
<name>A0AAQ4E393_AMBAM</name>
<dbReference type="SUPFAM" id="SSF54695">
    <property type="entry name" value="POZ domain"/>
    <property type="match status" value="1"/>
</dbReference>
<organism evidence="2 3">
    <name type="scientific">Amblyomma americanum</name>
    <name type="common">Lone star tick</name>
    <dbReference type="NCBI Taxonomy" id="6943"/>
    <lineage>
        <taxon>Eukaryota</taxon>
        <taxon>Metazoa</taxon>
        <taxon>Ecdysozoa</taxon>
        <taxon>Arthropoda</taxon>
        <taxon>Chelicerata</taxon>
        <taxon>Arachnida</taxon>
        <taxon>Acari</taxon>
        <taxon>Parasitiformes</taxon>
        <taxon>Ixodida</taxon>
        <taxon>Ixodoidea</taxon>
        <taxon>Ixodidae</taxon>
        <taxon>Amblyomminae</taxon>
        <taxon>Amblyomma</taxon>
    </lineage>
</organism>
<reference evidence="2 3" key="1">
    <citation type="journal article" date="2023" name="Arcadia Sci">
        <title>De novo assembly of a long-read Amblyomma americanum tick genome.</title>
        <authorList>
            <person name="Chou S."/>
            <person name="Poskanzer K.E."/>
            <person name="Rollins M."/>
            <person name="Thuy-Boun P.S."/>
        </authorList>
    </citation>
    <scope>NUCLEOTIDE SEQUENCE [LARGE SCALE GENOMIC DNA]</scope>
    <source>
        <strain evidence="2">F_SG_1</strain>
        <tissue evidence="2">Salivary glands</tissue>
    </source>
</reference>
<gene>
    <name evidence="2" type="ORF">V5799_014372</name>
</gene>
<sequence>CQSCRARIPEEKVENTLHPFSVEAFLDSGEFTDFVFVVCFKGDPDVPERKFRAHKLFLAMRNEVFYAMFYGNLAENDQVVITDINPDGFHILLRYLYSGRPRLTTISDALHARIASRKYLVPQLADACSAYIEKNLKADQLCSFIDYYMRSCEPDMDSVVQTLLTSNSLGVLTSKGFNSALEDTVLYIVDNIKKVSEASVSNAVFGWAQEQCVRSLGLDTQLELKTVMRPFFPKLRFLTMTSEEFVSGPGSWGVLEDSENLSLLRNIVKYGSQPLPEGFCTATDNRM</sequence>